<dbReference type="Proteomes" id="UP000444721">
    <property type="component" value="Unassembled WGS sequence"/>
</dbReference>
<accession>A0A6A5BLL7</accession>
<comment type="caution">
    <text evidence="5">The sequence shown here is derived from an EMBL/GenBank/DDBJ whole genome shotgun (WGS) entry which is preliminary data.</text>
</comment>
<organism evidence="5 6">
    <name type="scientific">Naegleria fowleri</name>
    <name type="common">Brain eating amoeba</name>
    <dbReference type="NCBI Taxonomy" id="5763"/>
    <lineage>
        <taxon>Eukaryota</taxon>
        <taxon>Discoba</taxon>
        <taxon>Heterolobosea</taxon>
        <taxon>Tetramitia</taxon>
        <taxon>Eutetramitia</taxon>
        <taxon>Vahlkampfiidae</taxon>
        <taxon>Naegleria</taxon>
    </lineage>
</organism>
<evidence type="ECO:0000256" key="3">
    <source>
        <dbReference type="PROSITE-ProRule" id="PRU00076"/>
    </source>
</evidence>
<dbReference type="Gene3D" id="2.10.25.10">
    <property type="entry name" value="Laminin"/>
    <property type="match status" value="3"/>
</dbReference>
<name>A0A6A5BLL7_NAEFO</name>
<comment type="caution">
    <text evidence="3">Lacks conserved residue(s) required for the propagation of feature annotation.</text>
</comment>
<keyword evidence="3" id="KW-0245">EGF-like domain</keyword>
<sequence length="603" mass="63727">MVASYNTGNPTFQSISYGPQTQKIYIAGGSKKTIYQLSGSTIVQLVSTSDNADLLTEASTTDGTAASYFDLGYFAAIGNTASPISYYLWEGTSGSTGTGTNYGNTGTGLYGLKISNIQLGSNPSGMEYNQTYFMTKNSGTVVFGVTQKAPTNSTTLFTGTSTSSSTDGAIGTASVNVPGTDIQDLQYYNDQLFFMEPNKLRVFSPVSNPSGATITTLSTSFGSLPAFISIFNNYIFVSNANLIRVYDISNNILATIAGNGVVPSSVSTITTSATSVAIDPRGIVVTSNGIIYFAEGYYIKKLNPVCDTNEDVATNSFPPCTCKAGYTRSTFNGACTPTCTPSCQNGGSCTSPNTCTCVGSWTGSQCTIPKCNGIAQGQSGVCNNQGSCDGPENCRCNSNYGGQYCNIPKCFGILGNLTSQVCSGRGSCNSPDTCSCSGSWGGNQCQLPTCNGYTQGQAGACNGRGSCDGPEICRCTDSTSWGGPYCQYPKCNGILSNDILTVCNGRGTCNSPNTCVCNSNWGGTYCDLPKCNGILQGQAGIRHHGEVNIVSFQNVVEFYRIRQLWCVMVKEAAMLQMFVFVPFLLNGVAQTVIYQNVMEFWLI</sequence>
<reference evidence="5 6" key="1">
    <citation type="journal article" date="2019" name="Sci. Rep.">
        <title>Nanopore sequencing improves the draft genome of the human pathogenic amoeba Naegleria fowleri.</title>
        <authorList>
            <person name="Liechti N."/>
            <person name="Schurch N."/>
            <person name="Bruggmann R."/>
            <person name="Wittwer M."/>
        </authorList>
    </citation>
    <scope>NUCLEOTIDE SEQUENCE [LARGE SCALE GENOMIC DNA]</scope>
    <source>
        <strain evidence="5 6">ATCC 30894</strain>
    </source>
</reference>
<feature type="domain" description="EGF-like" evidence="4">
    <location>
        <begin position="336"/>
        <end position="367"/>
    </location>
</feature>
<dbReference type="InterPro" id="IPR013111">
    <property type="entry name" value="EGF_extracell"/>
</dbReference>
<evidence type="ECO:0000256" key="2">
    <source>
        <dbReference type="ARBA" id="ARBA00023157"/>
    </source>
</evidence>
<protein>
    <recommendedName>
        <fullName evidence="4">EGF-like domain-containing protein</fullName>
    </recommendedName>
</protein>
<dbReference type="GeneID" id="68112925"/>
<dbReference type="Pfam" id="PF07974">
    <property type="entry name" value="EGF_2"/>
    <property type="match status" value="1"/>
</dbReference>
<dbReference type="VEuPathDB" id="AmoebaDB:NfTy_045790"/>
<dbReference type="AlphaFoldDB" id="A0A6A5BLL7"/>
<evidence type="ECO:0000313" key="5">
    <source>
        <dbReference type="EMBL" id="KAF0974954.1"/>
    </source>
</evidence>
<dbReference type="EMBL" id="VFQX01000048">
    <property type="protein sequence ID" value="KAF0974954.1"/>
    <property type="molecule type" value="Genomic_DNA"/>
</dbReference>
<dbReference type="SUPFAM" id="SSF63825">
    <property type="entry name" value="YWTD domain"/>
    <property type="match status" value="1"/>
</dbReference>
<keyword evidence="2 3" id="KW-1015">Disulfide bond</keyword>
<dbReference type="PROSITE" id="PS50026">
    <property type="entry name" value="EGF_3"/>
    <property type="match status" value="1"/>
</dbReference>
<feature type="disulfide bond" evidence="3">
    <location>
        <begin position="357"/>
        <end position="366"/>
    </location>
</feature>
<evidence type="ECO:0000256" key="1">
    <source>
        <dbReference type="ARBA" id="ARBA00022729"/>
    </source>
</evidence>
<dbReference type="InterPro" id="IPR000742">
    <property type="entry name" value="EGF"/>
</dbReference>
<dbReference type="VEuPathDB" id="AmoebaDB:FDP41_005707"/>
<dbReference type="InterPro" id="IPR050969">
    <property type="entry name" value="Dev_Signal_Modulators"/>
</dbReference>
<keyword evidence="6" id="KW-1185">Reference proteome</keyword>
<dbReference type="PANTHER" id="PTHR14949:SF56">
    <property type="entry name" value="EGF-LIKE-DOMAIN, MULTIPLE 7"/>
    <property type="match status" value="1"/>
</dbReference>
<dbReference type="PANTHER" id="PTHR14949">
    <property type="entry name" value="EGF-LIKE-DOMAIN, MULTIPLE 7, 8"/>
    <property type="match status" value="1"/>
</dbReference>
<evidence type="ECO:0000313" key="6">
    <source>
        <dbReference type="Proteomes" id="UP000444721"/>
    </source>
</evidence>
<dbReference type="VEuPathDB" id="AmoebaDB:NF0083760"/>
<dbReference type="OrthoDB" id="409374at2759"/>
<feature type="disulfide bond" evidence="3">
    <location>
        <begin position="339"/>
        <end position="349"/>
    </location>
</feature>
<proteinExistence type="predicted"/>
<dbReference type="PROSITE" id="PS00022">
    <property type="entry name" value="EGF_1"/>
    <property type="match status" value="3"/>
</dbReference>
<evidence type="ECO:0000259" key="4">
    <source>
        <dbReference type="PROSITE" id="PS50026"/>
    </source>
</evidence>
<keyword evidence="1" id="KW-0732">Signal</keyword>
<gene>
    <name evidence="5" type="ORF">FDP41_005707</name>
</gene>
<dbReference type="RefSeq" id="XP_044559667.1">
    <property type="nucleotide sequence ID" value="XM_044709261.1"/>
</dbReference>